<dbReference type="RefSeq" id="WP_006574535.1">
    <property type="nucleotide sequence ID" value="NZ_AAXG02000042.1"/>
</dbReference>
<comment type="caution">
    <text evidence="2">The sequence shown here is derived from an EMBL/GenBank/DDBJ whole genome shotgun (WGS) entry which is preliminary data.</text>
</comment>
<dbReference type="SUPFAM" id="SSF55729">
    <property type="entry name" value="Acyl-CoA N-acyltransferases (Nat)"/>
    <property type="match status" value="1"/>
</dbReference>
<organism evidence="2 3">
    <name type="scientific">Pseudoflavonifractor capillosus ATCC 29799</name>
    <dbReference type="NCBI Taxonomy" id="411467"/>
    <lineage>
        <taxon>Bacteria</taxon>
        <taxon>Bacillati</taxon>
        <taxon>Bacillota</taxon>
        <taxon>Clostridia</taxon>
        <taxon>Eubacteriales</taxon>
        <taxon>Oscillospiraceae</taxon>
        <taxon>Pseudoflavonifractor</taxon>
    </lineage>
</organism>
<feature type="domain" description="N-acetyltransferase" evidence="1">
    <location>
        <begin position="6"/>
        <end position="151"/>
    </location>
</feature>
<accession>A6P0P2</accession>
<dbReference type="STRING" id="411467.BACCAP_04053"/>
<dbReference type="InterPro" id="IPR000182">
    <property type="entry name" value="GNAT_dom"/>
</dbReference>
<keyword evidence="3" id="KW-1185">Reference proteome</keyword>
<evidence type="ECO:0000313" key="3">
    <source>
        <dbReference type="Proteomes" id="UP000003639"/>
    </source>
</evidence>
<dbReference type="Gene3D" id="3.40.630.30">
    <property type="match status" value="1"/>
</dbReference>
<dbReference type="PANTHER" id="PTHR43792:SF16">
    <property type="entry name" value="N-ACETYLTRANSFERASE DOMAIN-CONTAINING PROTEIN"/>
    <property type="match status" value="1"/>
</dbReference>
<dbReference type="eggNOG" id="COG1670">
    <property type="taxonomic scope" value="Bacteria"/>
</dbReference>
<dbReference type="PROSITE" id="PS51186">
    <property type="entry name" value="GNAT"/>
    <property type="match status" value="1"/>
</dbReference>
<dbReference type="InterPro" id="IPR016181">
    <property type="entry name" value="Acyl_CoA_acyltransferase"/>
</dbReference>
<dbReference type="CDD" id="cd04301">
    <property type="entry name" value="NAT_SF"/>
    <property type="match status" value="1"/>
</dbReference>
<evidence type="ECO:0000313" key="2">
    <source>
        <dbReference type="EMBL" id="EDM98174.1"/>
    </source>
</evidence>
<gene>
    <name evidence="2" type="ORF">BACCAP_04053</name>
</gene>
<dbReference type="AlphaFoldDB" id="A6P0P2"/>
<name>A6P0P2_9FIRM</name>
<reference evidence="2 3" key="2">
    <citation type="submission" date="2007-06" db="EMBL/GenBank/DDBJ databases">
        <title>Draft genome sequence of Pseudoflavonifractor capillosus ATCC 29799.</title>
        <authorList>
            <person name="Sudarsanam P."/>
            <person name="Ley R."/>
            <person name="Guruge J."/>
            <person name="Turnbaugh P.J."/>
            <person name="Mahowald M."/>
            <person name="Liep D."/>
            <person name="Gordon J."/>
        </authorList>
    </citation>
    <scope>NUCLEOTIDE SEQUENCE [LARGE SCALE GENOMIC DNA]</scope>
    <source>
        <strain evidence="2 3">ATCC 29799</strain>
    </source>
</reference>
<dbReference type="Proteomes" id="UP000003639">
    <property type="component" value="Unassembled WGS sequence"/>
</dbReference>
<proteinExistence type="predicted"/>
<sequence length="154" mass="18028">MHTERLRIRKFRSDDLDNLFALLSDEEVMRYLEAPYTREAAEVFLRRCGMADEPLVYAVEDHSGAFVGYVIYHPYDAASYEMGWVLHRSHWGKGYASELTQRLIEDARTRTDNLIIECLPAQTATREIALKHHFSFVEHRDGLDVYRLPLNHKT</sequence>
<dbReference type="OrthoDB" id="9785602at2"/>
<dbReference type="PANTHER" id="PTHR43792">
    <property type="entry name" value="GNAT FAMILY, PUTATIVE (AFU_ORTHOLOGUE AFUA_3G00765)-RELATED-RELATED"/>
    <property type="match status" value="1"/>
</dbReference>
<dbReference type="InterPro" id="IPR051531">
    <property type="entry name" value="N-acetyltransferase"/>
</dbReference>
<reference evidence="2 3" key="1">
    <citation type="submission" date="2007-04" db="EMBL/GenBank/DDBJ databases">
        <authorList>
            <person name="Fulton L."/>
            <person name="Clifton S."/>
            <person name="Fulton B."/>
            <person name="Xu J."/>
            <person name="Minx P."/>
            <person name="Pepin K.H."/>
            <person name="Johnson M."/>
            <person name="Thiruvilangam P."/>
            <person name="Bhonagiri V."/>
            <person name="Nash W.E."/>
            <person name="Mardis E.R."/>
            <person name="Wilson R.K."/>
        </authorList>
    </citation>
    <scope>NUCLEOTIDE SEQUENCE [LARGE SCALE GENOMIC DNA]</scope>
    <source>
        <strain evidence="2 3">ATCC 29799</strain>
    </source>
</reference>
<evidence type="ECO:0000259" key="1">
    <source>
        <dbReference type="PROSITE" id="PS51186"/>
    </source>
</evidence>
<dbReference type="GO" id="GO:0016747">
    <property type="term" value="F:acyltransferase activity, transferring groups other than amino-acyl groups"/>
    <property type="evidence" value="ECO:0007669"/>
    <property type="project" value="InterPro"/>
</dbReference>
<dbReference type="Pfam" id="PF13302">
    <property type="entry name" value="Acetyltransf_3"/>
    <property type="match status" value="1"/>
</dbReference>
<keyword evidence="2" id="KW-0808">Transferase</keyword>
<dbReference type="EMBL" id="AAXG02000042">
    <property type="protein sequence ID" value="EDM98174.1"/>
    <property type="molecule type" value="Genomic_DNA"/>
</dbReference>
<protein>
    <submittedName>
        <fullName evidence="2">Acetyltransferase, GNAT family</fullName>
    </submittedName>
</protein>